<gene>
    <name evidence="1" type="ORF">Tci_035104</name>
</gene>
<dbReference type="AlphaFoldDB" id="A0A6L2LMS7"/>
<protein>
    <submittedName>
        <fullName evidence="1">Uncharacterized protein</fullName>
    </submittedName>
</protein>
<sequence>MREDHRLEWQINALCDTLTDVIKRRENFVAELDMLVPKFVPRKMAEFMKETLNKDVPNLMKLQILGREFDELTFVTAKAVLELLVSFSCRSSIDSRARTDVDDGTAGSMSKTSSSMNSLASFAPDASFWFSIDSMAGADIDDDISAMTYVWEK</sequence>
<organism evidence="1">
    <name type="scientific">Tanacetum cinerariifolium</name>
    <name type="common">Dalmatian daisy</name>
    <name type="synonym">Chrysanthemum cinerariifolium</name>
    <dbReference type="NCBI Taxonomy" id="118510"/>
    <lineage>
        <taxon>Eukaryota</taxon>
        <taxon>Viridiplantae</taxon>
        <taxon>Streptophyta</taxon>
        <taxon>Embryophyta</taxon>
        <taxon>Tracheophyta</taxon>
        <taxon>Spermatophyta</taxon>
        <taxon>Magnoliopsida</taxon>
        <taxon>eudicotyledons</taxon>
        <taxon>Gunneridae</taxon>
        <taxon>Pentapetalae</taxon>
        <taxon>asterids</taxon>
        <taxon>campanulids</taxon>
        <taxon>Asterales</taxon>
        <taxon>Asteraceae</taxon>
        <taxon>Asteroideae</taxon>
        <taxon>Anthemideae</taxon>
        <taxon>Anthemidinae</taxon>
        <taxon>Tanacetum</taxon>
    </lineage>
</organism>
<name>A0A6L2LMS7_TANCI</name>
<dbReference type="EMBL" id="BKCJ010004793">
    <property type="protein sequence ID" value="GEU63126.1"/>
    <property type="molecule type" value="Genomic_DNA"/>
</dbReference>
<reference evidence="1" key="1">
    <citation type="journal article" date="2019" name="Sci. Rep.">
        <title>Draft genome of Tanacetum cinerariifolium, the natural source of mosquito coil.</title>
        <authorList>
            <person name="Yamashiro T."/>
            <person name="Shiraishi A."/>
            <person name="Satake H."/>
            <person name="Nakayama K."/>
        </authorList>
    </citation>
    <scope>NUCLEOTIDE SEQUENCE</scope>
</reference>
<comment type="caution">
    <text evidence="1">The sequence shown here is derived from an EMBL/GenBank/DDBJ whole genome shotgun (WGS) entry which is preliminary data.</text>
</comment>
<proteinExistence type="predicted"/>
<evidence type="ECO:0000313" key="1">
    <source>
        <dbReference type="EMBL" id="GEU63126.1"/>
    </source>
</evidence>
<accession>A0A6L2LMS7</accession>